<evidence type="ECO:0000313" key="5">
    <source>
        <dbReference type="EMBL" id="KAJ3580369.1"/>
    </source>
</evidence>
<feature type="domain" description="AB hydrolase-1" evidence="3">
    <location>
        <begin position="123"/>
        <end position="298"/>
    </location>
</feature>
<evidence type="ECO:0000259" key="4">
    <source>
        <dbReference type="Pfam" id="PF08386"/>
    </source>
</evidence>
<dbReference type="InterPro" id="IPR051601">
    <property type="entry name" value="Serine_prot/Carboxylest_S33"/>
</dbReference>
<proteinExistence type="inferred from homology"/>
<evidence type="ECO:0000313" key="6">
    <source>
        <dbReference type="Proteomes" id="UP001148614"/>
    </source>
</evidence>
<dbReference type="PANTHER" id="PTHR43248">
    <property type="entry name" value="2-SUCCINYL-6-HYDROXY-2,4-CYCLOHEXADIENE-1-CARBOXYLATE SYNTHASE"/>
    <property type="match status" value="1"/>
</dbReference>
<organism evidence="5 6">
    <name type="scientific">Xylaria arbuscula</name>
    <dbReference type="NCBI Taxonomy" id="114810"/>
    <lineage>
        <taxon>Eukaryota</taxon>
        <taxon>Fungi</taxon>
        <taxon>Dikarya</taxon>
        <taxon>Ascomycota</taxon>
        <taxon>Pezizomycotina</taxon>
        <taxon>Sordariomycetes</taxon>
        <taxon>Xylariomycetidae</taxon>
        <taxon>Xylariales</taxon>
        <taxon>Xylariaceae</taxon>
        <taxon>Xylaria</taxon>
    </lineage>
</organism>
<dbReference type="InterPro" id="IPR000073">
    <property type="entry name" value="AB_hydrolase_1"/>
</dbReference>
<sequence length="573" mass="61900">MYKQLASTRRTGANCITTQGAHKTTDSVTRHLLEATMKRLVKAVILLTSLGCKATCLQSLSVVNDFDNIESSANLTWTPCFDDNFSCSRLEVPLDYANKSLGTTSIAFLKMAGKNATAESQSIVIVPGGPGGSGVDLLFSYKDFVGTALGEQYNFVSFDPRGVNNSGPSLDCFSGNTEARTAFNKLHSTGITNASTTSLSEQYYSSLIYGEWCNAAIEKESPFGYYVTTPAVARDLLTFVEAEAEAAGRTPSDAKLWAYASSYGTVLGSTFASMFPDRLGRMVLDGIPDAEQYYDNYWIDSVDQMDEAIETFSTFCHSAGAEKCSFWGPSPANITARLDAIISTLQSHPMPISGVQNNGVPALVTYSDLKALFINTLYLPVALFPQMADILHQLEGGDASGLVGRFESIALGLTSDAGTIIRCADSYRRNKLSTLEEWKGFVEGSVARSKYVGDIWPIFLETILCTAMRPELPDSLVIQEPSVGLNRSTSFPMLFTSNTIDPITPLSFAQNASSRFPGSVLLLQEAVGHTVVENGGSTCYFAYVQGYFAGLVPPANITCPQAYVPFIDSPINL</sequence>
<dbReference type="SUPFAM" id="SSF53474">
    <property type="entry name" value="alpha/beta-Hydrolases"/>
    <property type="match status" value="1"/>
</dbReference>
<dbReference type="VEuPathDB" id="FungiDB:F4678DRAFT_479603"/>
<feature type="domain" description="Peptidase S33 tripeptidyl aminopeptidase-like C-terminal" evidence="4">
    <location>
        <begin position="483"/>
        <end position="559"/>
    </location>
</feature>
<dbReference type="Pfam" id="PF08386">
    <property type="entry name" value="Abhydrolase_4"/>
    <property type="match status" value="1"/>
</dbReference>
<dbReference type="Pfam" id="PF00561">
    <property type="entry name" value="Abhydrolase_1"/>
    <property type="match status" value="1"/>
</dbReference>
<dbReference type="GO" id="GO:0016787">
    <property type="term" value="F:hydrolase activity"/>
    <property type="evidence" value="ECO:0007669"/>
    <property type="project" value="UniProtKB-KW"/>
</dbReference>
<dbReference type="Proteomes" id="UP001148614">
    <property type="component" value="Unassembled WGS sequence"/>
</dbReference>
<dbReference type="InterPro" id="IPR013595">
    <property type="entry name" value="Pept_S33_TAP-like_C"/>
</dbReference>
<keyword evidence="6" id="KW-1185">Reference proteome</keyword>
<keyword evidence="2" id="KW-0378">Hydrolase</keyword>
<evidence type="ECO:0008006" key="7">
    <source>
        <dbReference type="Google" id="ProtNLM"/>
    </source>
</evidence>
<comment type="caution">
    <text evidence="5">The sequence shown here is derived from an EMBL/GenBank/DDBJ whole genome shotgun (WGS) entry which is preliminary data.</text>
</comment>
<accession>A0A9W8NPB3</accession>
<reference evidence="5" key="1">
    <citation type="submission" date="2022-07" db="EMBL/GenBank/DDBJ databases">
        <title>Genome Sequence of Xylaria arbuscula.</title>
        <authorList>
            <person name="Buettner E."/>
        </authorList>
    </citation>
    <scope>NUCLEOTIDE SEQUENCE</scope>
    <source>
        <strain evidence="5">VT107</strain>
    </source>
</reference>
<comment type="similarity">
    <text evidence="1">Belongs to the peptidase S33 family.</text>
</comment>
<dbReference type="PANTHER" id="PTHR43248:SF25">
    <property type="entry name" value="AB HYDROLASE-1 DOMAIN-CONTAINING PROTEIN-RELATED"/>
    <property type="match status" value="1"/>
</dbReference>
<protein>
    <recommendedName>
        <fullName evidence="7">Peptidase S33 tripeptidyl aminopeptidase-like C-terminal domain-containing protein</fullName>
    </recommendedName>
</protein>
<evidence type="ECO:0000259" key="3">
    <source>
        <dbReference type="Pfam" id="PF00561"/>
    </source>
</evidence>
<dbReference type="AlphaFoldDB" id="A0A9W8NPB3"/>
<gene>
    <name evidence="5" type="ORF">NPX13_g194</name>
</gene>
<evidence type="ECO:0000256" key="2">
    <source>
        <dbReference type="ARBA" id="ARBA00022801"/>
    </source>
</evidence>
<dbReference type="Gene3D" id="3.40.50.1820">
    <property type="entry name" value="alpha/beta hydrolase"/>
    <property type="match status" value="1"/>
</dbReference>
<dbReference type="InterPro" id="IPR029058">
    <property type="entry name" value="AB_hydrolase_fold"/>
</dbReference>
<name>A0A9W8NPB3_9PEZI</name>
<dbReference type="EMBL" id="JANPWZ010000011">
    <property type="protein sequence ID" value="KAJ3580369.1"/>
    <property type="molecule type" value="Genomic_DNA"/>
</dbReference>
<evidence type="ECO:0000256" key="1">
    <source>
        <dbReference type="ARBA" id="ARBA00010088"/>
    </source>
</evidence>